<dbReference type="InterPro" id="IPR005561">
    <property type="entry name" value="ANTAR"/>
</dbReference>
<name>A0A420XQD2_9ACTN</name>
<dbReference type="GO" id="GO:0016301">
    <property type="term" value="F:kinase activity"/>
    <property type="evidence" value="ECO:0007669"/>
    <property type="project" value="UniProtKB-KW"/>
</dbReference>
<dbReference type="InterPro" id="IPR011006">
    <property type="entry name" value="CheY-like_superfamily"/>
</dbReference>
<evidence type="ECO:0000313" key="6">
    <source>
        <dbReference type="EMBL" id="RKS75493.1"/>
    </source>
</evidence>
<dbReference type="Gene3D" id="3.30.450.40">
    <property type="match status" value="1"/>
</dbReference>
<evidence type="ECO:0000256" key="2">
    <source>
        <dbReference type="ARBA" id="ARBA00022777"/>
    </source>
</evidence>
<gene>
    <name evidence="6" type="ORF">CLV35_1962</name>
</gene>
<dbReference type="Gene3D" id="1.10.10.10">
    <property type="entry name" value="Winged helix-like DNA-binding domain superfamily/Winged helix DNA-binding domain"/>
    <property type="match status" value="1"/>
</dbReference>
<keyword evidence="3" id="KW-0805">Transcription regulation</keyword>
<keyword evidence="7" id="KW-1185">Reference proteome</keyword>
<evidence type="ECO:0000256" key="3">
    <source>
        <dbReference type="ARBA" id="ARBA00023015"/>
    </source>
</evidence>
<dbReference type="PROSITE" id="PS50921">
    <property type="entry name" value="ANTAR"/>
    <property type="match status" value="1"/>
</dbReference>
<dbReference type="InterPro" id="IPR029016">
    <property type="entry name" value="GAF-like_dom_sf"/>
</dbReference>
<reference evidence="6 7" key="1">
    <citation type="submission" date="2018-10" db="EMBL/GenBank/DDBJ databases">
        <title>Genomic Encyclopedia of Archaeal and Bacterial Type Strains, Phase II (KMG-II): from individual species to whole genera.</title>
        <authorList>
            <person name="Goeker M."/>
        </authorList>
    </citation>
    <scope>NUCLEOTIDE SEQUENCE [LARGE SCALE GENOMIC DNA]</scope>
    <source>
        <strain evidence="6 7">RP-AC37</strain>
    </source>
</reference>
<evidence type="ECO:0000256" key="4">
    <source>
        <dbReference type="ARBA" id="ARBA00023163"/>
    </source>
</evidence>
<organism evidence="6 7">
    <name type="scientific">Motilibacter peucedani</name>
    <dbReference type="NCBI Taxonomy" id="598650"/>
    <lineage>
        <taxon>Bacteria</taxon>
        <taxon>Bacillati</taxon>
        <taxon>Actinomycetota</taxon>
        <taxon>Actinomycetes</taxon>
        <taxon>Motilibacterales</taxon>
        <taxon>Motilibacteraceae</taxon>
        <taxon>Motilibacter</taxon>
    </lineage>
</organism>
<dbReference type="InterPro" id="IPR036388">
    <property type="entry name" value="WH-like_DNA-bd_sf"/>
</dbReference>
<dbReference type="OrthoDB" id="3688893at2"/>
<proteinExistence type="predicted"/>
<dbReference type="Pfam" id="PF13185">
    <property type="entry name" value="GAF_2"/>
    <property type="match status" value="1"/>
</dbReference>
<dbReference type="InterPro" id="IPR012074">
    <property type="entry name" value="GAF_ANTAR"/>
</dbReference>
<dbReference type="SMART" id="SM00065">
    <property type="entry name" value="GAF"/>
    <property type="match status" value="1"/>
</dbReference>
<evidence type="ECO:0000259" key="5">
    <source>
        <dbReference type="PROSITE" id="PS50921"/>
    </source>
</evidence>
<dbReference type="Pfam" id="PF03861">
    <property type="entry name" value="ANTAR"/>
    <property type="match status" value="1"/>
</dbReference>
<dbReference type="RefSeq" id="WP_121193257.1">
    <property type="nucleotide sequence ID" value="NZ_RBWV01000011.1"/>
</dbReference>
<comment type="caution">
    <text evidence="6">The sequence shown here is derived from an EMBL/GenBank/DDBJ whole genome shotgun (WGS) entry which is preliminary data.</text>
</comment>
<dbReference type="SUPFAM" id="SSF55781">
    <property type="entry name" value="GAF domain-like"/>
    <property type="match status" value="1"/>
</dbReference>
<evidence type="ECO:0000313" key="7">
    <source>
        <dbReference type="Proteomes" id="UP000281955"/>
    </source>
</evidence>
<dbReference type="InterPro" id="IPR003018">
    <property type="entry name" value="GAF"/>
</dbReference>
<dbReference type="GO" id="GO:0003723">
    <property type="term" value="F:RNA binding"/>
    <property type="evidence" value="ECO:0007669"/>
    <property type="project" value="InterPro"/>
</dbReference>
<keyword evidence="4" id="KW-0804">Transcription</keyword>
<dbReference type="AlphaFoldDB" id="A0A420XQD2"/>
<sequence>MSVPQDSPAGPAFAELARIDLATSDLVQVLQRVAELAAETVPGHAEVSVTLIDLRGGRTPVSTGQLARELDEAQYAEGRGPCLDAVQAGTTTRVDDMADEVDRWPLFVANARKHGVRSSMSVPLPMQSDVAGGLNLYSTSPETFDDATVAVVETFAGYAGVAVANAHLYASSTATADQMRQAMATRAVIEQAKGYVAAQRGISVDEAFDVLVRASSVTNRKLRDIAADVISGAGTVTRGR</sequence>
<keyword evidence="2" id="KW-0418">Kinase</keyword>
<dbReference type="PIRSF" id="PIRSF036625">
    <property type="entry name" value="GAF_ANTAR"/>
    <property type="match status" value="1"/>
</dbReference>
<dbReference type="SMART" id="SM01012">
    <property type="entry name" value="ANTAR"/>
    <property type="match status" value="1"/>
</dbReference>
<accession>A0A420XQD2</accession>
<dbReference type="Proteomes" id="UP000281955">
    <property type="component" value="Unassembled WGS sequence"/>
</dbReference>
<dbReference type="EMBL" id="RBWV01000011">
    <property type="protein sequence ID" value="RKS75493.1"/>
    <property type="molecule type" value="Genomic_DNA"/>
</dbReference>
<dbReference type="SUPFAM" id="SSF52172">
    <property type="entry name" value="CheY-like"/>
    <property type="match status" value="1"/>
</dbReference>
<protein>
    <submittedName>
        <fullName evidence="6">GAF domain-containing protein</fullName>
    </submittedName>
</protein>
<keyword evidence="1" id="KW-0808">Transferase</keyword>
<feature type="domain" description="ANTAR" evidence="5">
    <location>
        <begin position="169"/>
        <end position="230"/>
    </location>
</feature>
<dbReference type="InParanoid" id="A0A420XQD2"/>
<evidence type="ECO:0000256" key="1">
    <source>
        <dbReference type="ARBA" id="ARBA00022679"/>
    </source>
</evidence>